<accession>A0ABR4FTS3</accession>
<proteinExistence type="predicted"/>
<gene>
    <name evidence="2" type="ORF">BJX66DRAFT_342199</name>
</gene>
<feature type="region of interest" description="Disordered" evidence="1">
    <location>
        <begin position="208"/>
        <end position="227"/>
    </location>
</feature>
<evidence type="ECO:0000313" key="3">
    <source>
        <dbReference type="Proteomes" id="UP001610563"/>
    </source>
</evidence>
<dbReference type="EMBL" id="JBFTWV010000119">
    <property type="protein sequence ID" value="KAL2786373.1"/>
    <property type="molecule type" value="Genomic_DNA"/>
</dbReference>
<name>A0ABR4FTS3_9EURO</name>
<comment type="caution">
    <text evidence="2">The sequence shown here is derived from an EMBL/GenBank/DDBJ whole genome shotgun (WGS) entry which is preliminary data.</text>
</comment>
<organism evidence="2 3">
    <name type="scientific">Aspergillus keveii</name>
    <dbReference type="NCBI Taxonomy" id="714993"/>
    <lineage>
        <taxon>Eukaryota</taxon>
        <taxon>Fungi</taxon>
        <taxon>Dikarya</taxon>
        <taxon>Ascomycota</taxon>
        <taxon>Pezizomycotina</taxon>
        <taxon>Eurotiomycetes</taxon>
        <taxon>Eurotiomycetidae</taxon>
        <taxon>Eurotiales</taxon>
        <taxon>Aspergillaceae</taxon>
        <taxon>Aspergillus</taxon>
        <taxon>Aspergillus subgen. Nidulantes</taxon>
    </lineage>
</organism>
<sequence>MSRTQSLLVAQVADDNEWLVGARELLGHSASFLTNALTVECHQTRSDCLDIPFQFNCVIVQSVQVKRLACQFENIMRQLKQHGFPGDEVIPSIDLATEGDLQLLAHQNAAISLMNVWSQPPTPAVQDYDHNAVAWGCVFVVLEGERTAQGAVRGNWGCPGALFLSNLRTVVSGDEVSPQGFFSNYTPHGISTPQRLHLGMFVNEHLEMSSGPSSNQPGSLILMTPID</sequence>
<evidence type="ECO:0000256" key="1">
    <source>
        <dbReference type="SAM" id="MobiDB-lite"/>
    </source>
</evidence>
<keyword evidence="3" id="KW-1185">Reference proteome</keyword>
<reference evidence="2 3" key="1">
    <citation type="submission" date="2024-07" db="EMBL/GenBank/DDBJ databases">
        <title>Section-level genome sequencing and comparative genomics of Aspergillus sections Usti and Cavernicolus.</title>
        <authorList>
            <consortium name="Lawrence Berkeley National Laboratory"/>
            <person name="Nybo J.L."/>
            <person name="Vesth T.C."/>
            <person name="Theobald S."/>
            <person name="Frisvad J.C."/>
            <person name="Larsen T.O."/>
            <person name="Kjaerboelling I."/>
            <person name="Rothschild-Mancinelli K."/>
            <person name="Lyhne E.K."/>
            <person name="Kogle M.E."/>
            <person name="Barry K."/>
            <person name="Clum A."/>
            <person name="Na H."/>
            <person name="Ledsgaard L."/>
            <person name="Lin J."/>
            <person name="Lipzen A."/>
            <person name="Kuo A."/>
            <person name="Riley R."/>
            <person name="Mondo S."/>
            <person name="Labutti K."/>
            <person name="Haridas S."/>
            <person name="Pangalinan J."/>
            <person name="Salamov A.A."/>
            <person name="Simmons B.A."/>
            <person name="Magnuson J.K."/>
            <person name="Chen J."/>
            <person name="Drula E."/>
            <person name="Henrissat B."/>
            <person name="Wiebenga A."/>
            <person name="Lubbers R.J."/>
            <person name="Gomes A.C."/>
            <person name="Makela M.R."/>
            <person name="Stajich J."/>
            <person name="Grigoriev I.V."/>
            <person name="Mortensen U.H."/>
            <person name="De Vries R.P."/>
            <person name="Baker S.E."/>
            <person name="Andersen M.R."/>
        </authorList>
    </citation>
    <scope>NUCLEOTIDE SEQUENCE [LARGE SCALE GENOMIC DNA]</scope>
    <source>
        <strain evidence="2 3">CBS 209.92</strain>
    </source>
</reference>
<dbReference type="Proteomes" id="UP001610563">
    <property type="component" value="Unassembled WGS sequence"/>
</dbReference>
<protein>
    <submittedName>
        <fullName evidence="2">Uncharacterized protein</fullName>
    </submittedName>
</protein>
<evidence type="ECO:0000313" key="2">
    <source>
        <dbReference type="EMBL" id="KAL2786373.1"/>
    </source>
</evidence>